<dbReference type="AlphaFoldDB" id="A0A853DAR8"/>
<dbReference type="EMBL" id="JACCFW010000001">
    <property type="protein sequence ID" value="NYJ74616.1"/>
    <property type="molecule type" value="Genomic_DNA"/>
</dbReference>
<dbReference type="FunFam" id="3.30.300.30:FF:000008">
    <property type="entry name" value="2,3-dihydroxybenzoate-AMP ligase"/>
    <property type="match status" value="1"/>
</dbReference>
<keyword evidence="2 5" id="KW-0436">Ligase</keyword>
<dbReference type="SUPFAM" id="SSF56801">
    <property type="entry name" value="Acetyl-CoA synthetase-like"/>
    <property type="match status" value="1"/>
</dbReference>
<dbReference type="InterPro" id="IPR025110">
    <property type="entry name" value="AMP-bd_C"/>
</dbReference>
<reference evidence="5 6" key="1">
    <citation type="submission" date="2020-07" db="EMBL/GenBank/DDBJ databases">
        <title>Sequencing the genomes of 1000 actinobacteria strains.</title>
        <authorList>
            <person name="Klenk H.-P."/>
        </authorList>
    </citation>
    <scope>NUCLEOTIDE SEQUENCE [LARGE SCALE GENOMIC DNA]</scope>
    <source>
        <strain evidence="5 6">DSM 29531</strain>
    </source>
</reference>
<feature type="domain" description="AMP-binding enzyme C-terminal" evidence="4">
    <location>
        <begin position="414"/>
        <end position="487"/>
    </location>
</feature>
<organism evidence="5 6">
    <name type="scientific">Allobranchiibius huperziae</name>
    <dbReference type="NCBI Taxonomy" id="1874116"/>
    <lineage>
        <taxon>Bacteria</taxon>
        <taxon>Bacillati</taxon>
        <taxon>Actinomycetota</taxon>
        <taxon>Actinomycetes</taxon>
        <taxon>Micrococcales</taxon>
        <taxon>Dermacoccaceae</taxon>
        <taxon>Allobranchiibius</taxon>
    </lineage>
</organism>
<dbReference type="Pfam" id="PF13193">
    <property type="entry name" value="AMP-binding_C"/>
    <property type="match status" value="1"/>
</dbReference>
<accession>A0A853DAR8</accession>
<dbReference type="GO" id="GO:0004467">
    <property type="term" value="F:long-chain fatty acid-CoA ligase activity"/>
    <property type="evidence" value="ECO:0007669"/>
    <property type="project" value="UniProtKB-EC"/>
</dbReference>
<evidence type="ECO:0000259" key="4">
    <source>
        <dbReference type="Pfam" id="PF13193"/>
    </source>
</evidence>
<dbReference type="InterPro" id="IPR000873">
    <property type="entry name" value="AMP-dep_synth/lig_dom"/>
</dbReference>
<dbReference type="PANTHER" id="PTHR43767:SF12">
    <property type="entry name" value="AMP-DEPENDENT SYNTHETASE AND LIGASE"/>
    <property type="match status" value="1"/>
</dbReference>
<dbReference type="InterPro" id="IPR042099">
    <property type="entry name" value="ANL_N_sf"/>
</dbReference>
<evidence type="ECO:0000256" key="1">
    <source>
        <dbReference type="ARBA" id="ARBA00006432"/>
    </source>
</evidence>
<dbReference type="InterPro" id="IPR050237">
    <property type="entry name" value="ATP-dep_AMP-bd_enzyme"/>
</dbReference>
<dbReference type="RefSeq" id="WP_179480626.1">
    <property type="nucleotide sequence ID" value="NZ_JACCFW010000001.1"/>
</dbReference>
<protein>
    <submittedName>
        <fullName evidence="5">Long-chain acyl-CoA synthetase</fullName>
        <ecNumber evidence="5">6.2.1.3</ecNumber>
    </submittedName>
</protein>
<gene>
    <name evidence="5" type="ORF">HNR15_001579</name>
</gene>
<keyword evidence="6" id="KW-1185">Reference proteome</keyword>
<feature type="domain" description="AMP-dependent synthetase/ligase" evidence="3">
    <location>
        <begin position="12"/>
        <end position="364"/>
    </location>
</feature>
<evidence type="ECO:0000256" key="2">
    <source>
        <dbReference type="ARBA" id="ARBA00022598"/>
    </source>
</evidence>
<evidence type="ECO:0000313" key="5">
    <source>
        <dbReference type="EMBL" id="NYJ74616.1"/>
    </source>
</evidence>
<dbReference type="Pfam" id="PF00501">
    <property type="entry name" value="AMP-binding"/>
    <property type="match status" value="1"/>
</dbReference>
<proteinExistence type="inferred from homology"/>
<comment type="similarity">
    <text evidence="1">Belongs to the ATP-dependent AMP-binding enzyme family.</text>
</comment>
<sequence length="504" mass="54345">MPTLSLASILSDSAKRRPSKTAVVQGERRVSYADLWDASLRVAGALTERQVGPGVRVAVLLPNVVEFITAYYGVIAAGGTVVMISPLLTPEEGSDMVRRSGADIVLYHESFGDLARSIAEGSTAQALQVSDLMDHPRPLPTYVTRAPNDIAVIIFTSGTTGRPKGVMLSHLNLLLSMHNMAYDSDTPANSTDVVMGCLPLFHIFGQQAVMNTPLRIGGTIVLLPRFDAATCLRLLNDEHVTIFSGVPTMFVQLLQAAKEPGAPGIPQMKRVASGGAALPVSVLEQVESTFGAQITEGYGLSETSPGVSSNQQVYGVRPGTVGHPVWGVEAEIADSDIEDRVELLATGERGEVVVRGHCVFEGYLDDPEATAAAIQDGWFRTGDIGVKDEDGFLSIVDRKKDLIIRGGYNVYPREVEEVLVRHPGVQMAAVVGVPDDEHGEEIMAFVTLTPGAEVTAEDVRAYGKEHLARYKYPRHVQVRDALPMGPSMKILRRELRDEAARQQG</sequence>
<dbReference type="InterPro" id="IPR020845">
    <property type="entry name" value="AMP-binding_CS"/>
</dbReference>
<dbReference type="PANTHER" id="PTHR43767">
    <property type="entry name" value="LONG-CHAIN-FATTY-ACID--COA LIGASE"/>
    <property type="match status" value="1"/>
</dbReference>
<dbReference type="CDD" id="cd05936">
    <property type="entry name" value="FC-FACS_FadD_like"/>
    <property type="match status" value="1"/>
</dbReference>
<name>A0A853DAR8_9MICO</name>
<dbReference type="PROSITE" id="PS00455">
    <property type="entry name" value="AMP_BINDING"/>
    <property type="match status" value="1"/>
</dbReference>
<evidence type="ECO:0000313" key="6">
    <source>
        <dbReference type="Proteomes" id="UP000571817"/>
    </source>
</evidence>
<dbReference type="EC" id="6.2.1.3" evidence="5"/>
<dbReference type="Proteomes" id="UP000571817">
    <property type="component" value="Unassembled WGS sequence"/>
</dbReference>
<comment type="caution">
    <text evidence="5">The sequence shown here is derived from an EMBL/GenBank/DDBJ whole genome shotgun (WGS) entry which is preliminary data.</text>
</comment>
<evidence type="ECO:0000259" key="3">
    <source>
        <dbReference type="Pfam" id="PF00501"/>
    </source>
</evidence>
<dbReference type="Gene3D" id="3.30.300.30">
    <property type="match status" value="1"/>
</dbReference>
<dbReference type="InterPro" id="IPR045851">
    <property type="entry name" value="AMP-bd_C_sf"/>
</dbReference>
<dbReference type="Gene3D" id="3.40.50.12780">
    <property type="entry name" value="N-terminal domain of ligase-like"/>
    <property type="match status" value="1"/>
</dbReference>